<feature type="region of interest" description="Disordered" evidence="1">
    <location>
        <begin position="56"/>
        <end position="89"/>
    </location>
</feature>
<proteinExistence type="predicted"/>
<gene>
    <name evidence="2" type="ORF">RCL2_001493900</name>
</gene>
<name>A0A8H3LLJ8_9GLOM</name>
<feature type="compositionally biased region" description="Basic residues" evidence="1">
    <location>
        <begin position="56"/>
        <end position="67"/>
    </location>
</feature>
<dbReference type="AlphaFoldDB" id="A0A8H3LLJ8"/>
<dbReference type="EMBL" id="BLAL01000175">
    <property type="protein sequence ID" value="GES87975.1"/>
    <property type="molecule type" value="Genomic_DNA"/>
</dbReference>
<evidence type="ECO:0000256" key="1">
    <source>
        <dbReference type="SAM" id="MobiDB-lite"/>
    </source>
</evidence>
<accession>A0A8H3LLJ8</accession>
<evidence type="ECO:0000313" key="2">
    <source>
        <dbReference type="EMBL" id="GES87975.1"/>
    </source>
</evidence>
<reference evidence="2" key="1">
    <citation type="submission" date="2019-10" db="EMBL/GenBank/DDBJ databases">
        <title>Conservation and host-specific expression of non-tandemly repeated heterogenous ribosome RNA gene in arbuscular mycorrhizal fungi.</title>
        <authorList>
            <person name="Maeda T."/>
            <person name="Kobayashi Y."/>
            <person name="Nakagawa T."/>
            <person name="Ezawa T."/>
            <person name="Yamaguchi K."/>
            <person name="Bino T."/>
            <person name="Nishimoto Y."/>
            <person name="Shigenobu S."/>
            <person name="Kawaguchi M."/>
        </authorList>
    </citation>
    <scope>NUCLEOTIDE SEQUENCE</scope>
    <source>
        <strain evidence="2">HR1</strain>
    </source>
</reference>
<sequence>MIPYTKENYAELLCYLLDGLRLTLRRITSKGQNVQGYLLDGLRLTLRNYFQRPKCPRKALQKPKKRSGIGARKSESNGGVDADEDTGSLTDWRSCRLGVEIPYAK</sequence>
<dbReference type="Proteomes" id="UP000615446">
    <property type="component" value="Unassembled WGS sequence"/>
</dbReference>
<organism evidence="2 3">
    <name type="scientific">Rhizophagus clarus</name>
    <dbReference type="NCBI Taxonomy" id="94130"/>
    <lineage>
        <taxon>Eukaryota</taxon>
        <taxon>Fungi</taxon>
        <taxon>Fungi incertae sedis</taxon>
        <taxon>Mucoromycota</taxon>
        <taxon>Glomeromycotina</taxon>
        <taxon>Glomeromycetes</taxon>
        <taxon>Glomerales</taxon>
        <taxon>Glomeraceae</taxon>
        <taxon>Rhizophagus</taxon>
    </lineage>
</organism>
<evidence type="ECO:0000313" key="3">
    <source>
        <dbReference type="Proteomes" id="UP000615446"/>
    </source>
</evidence>
<protein>
    <submittedName>
        <fullName evidence="2">Uncharacterized protein</fullName>
    </submittedName>
</protein>
<comment type="caution">
    <text evidence="2">The sequence shown here is derived from an EMBL/GenBank/DDBJ whole genome shotgun (WGS) entry which is preliminary data.</text>
</comment>